<dbReference type="RefSeq" id="WP_012660391.1">
    <property type="nucleotide sequence ID" value="NZ_DOPW01000055.1"/>
</dbReference>
<reference evidence="1" key="1">
    <citation type="journal article" date="1994" name="FEBS Lett.">
        <title>The primary structure of two chlorosome proteins from Chloroflexus aurantiacus.</title>
        <authorList>
            <person name="Niedermeier G."/>
            <person name="Shiozawa J.A."/>
            <person name="Lottspeich F."/>
            <person name="Feick R.G."/>
        </authorList>
    </citation>
    <scope>NUCLEOTIDE SEQUENCE</scope>
    <source>
        <strain evidence="1">J10-fl</strain>
    </source>
</reference>
<organism evidence="1">
    <name type="scientific">Chloroflexus aurantiacus</name>
    <dbReference type="NCBI Taxonomy" id="1108"/>
    <lineage>
        <taxon>Bacteria</taxon>
        <taxon>Bacillati</taxon>
        <taxon>Chloroflexota</taxon>
        <taxon>Chloroflexia</taxon>
        <taxon>Chloroflexales</taxon>
        <taxon>Chloroflexineae</taxon>
        <taxon>Chloroflexaceae</taxon>
        <taxon>Chloroflexus</taxon>
    </lineage>
</organism>
<name>Q45816_CHLAU</name>
<accession>Q45816</accession>
<dbReference type="PIR" id="S43678">
    <property type="entry name" value="S43678"/>
</dbReference>
<dbReference type="EMBL" id="Z34000">
    <property type="protein sequence ID" value="CAA83967.1"/>
    <property type="molecule type" value="Genomic_DNA"/>
</dbReference>
<gene>
    <name evidence="1" type="primary">csm M</name>
</gene>
<proteinExistence type="predicted"/>
<protein>
    <submittedName>
        <fullName evidence="1">11 kDa protein</fullName>
    </submittedName>
</protein>
<dbReference type="AlphaFoldDB" id="Q45816"/>
<evidence type="ECO:0000313" key="1">
    <source>
        <dbReference type="EMBL" id="CAA83967.1"/>
    </source>
</evidence>
<sequence>MMTESEGEVRVRSVPVRRNDSFVESAMEFGGGIVRLGFSIFTLPLALLPPESRQHMHNATKELMYAFASLPRDFAEIAGKSIEKWAEEGEEPKGEAK</sequence>